<feature type="repeat" description="RCC1" evidence="2">
    <location>
        <begin position="398"/>
        <end position="466"/>
    </location>
</feature>
<sequence length="544" mass="58661">AHRLPVRPLVSRGQICHRAKGYMNPNVFVKCSTRISHRGRVLFSSSPSPISHQHGTLRRLPEGTEEPATTPASPGLSVMVFGSGIYGEMCRGDYTGSKEPNPVPASLFQNSNLSTLPDDVYVTKVGAGWANSYAVMSDSSVFMWGWTHDHRTSISCAMTYRRAPRLLRLLQRSSILGTLGFQSGLTRPKLLAGVDNVRDFASGAGWSAAVSNDGQVFTVGDGFYGQLGHGVNTTFIETPLPIRSNNARAYGYENVGVKQVSCGFTHTLILANDGEVYSCGRLDCFAIGIGNPDDHFAENILDVSTRPQSLSYWHQRLDRINATPMGPVIKVSTGRNISAFLDNDGQVWTCGKNGSGALGTGNFVSQPFPVKLEGRFDGEKVVDIVCGHYHMAALTESGRLFTWGISNHGQCGRPPRSGILNPEAKANSFPDGRMAIYTHEPTHILPTLTGRAVFAGPHHTALITDQGHCVVVGGSSTDADAYLPKLPFGSKKINSIGFGLSHGVALSHDDGGVLPSTLNDLNDGVKDELQNRRQQGAFDHFIID</sequence>
<dbReference type="InterPro" id="IPR051625">
    <property type="entry name" value="Signaling_Regulatory_Domain"/>
</dbReference>
<keyword evidence="1" id="KW-0677">Repeat</keyword>
<dbReference type="PANTHER" id="PTHR22872">
    <property type="entry name" value="BTK-BINDING PROTEIN-RELATED"/>
    <property type="match status" value="1"/>
</dbReference>
<dbReference type="InterPro" id="IPR009091">
    <property type="entry name" value="RCC1/BLIP-II"/>
</dbReference>
<evidence type="ECO:0000256" key="2">
    <source>
        <dbReference type="PROSITE-ProRule" id="PRU00235"/>
    </source>
</evidence>
<feature type="compositionally biased region" description="Polar residues" evidence="3">
    <location>
        <begin position="43"/>
        <end position="54"/>
    </location>
</feature>
<evidence type="ECO:0000256" key="3">
    <source>
        <dbReference type="SAM" id="MobiDB-lite"/>
    </source>
</evidence>
<protein>
    <submittedName>
        <fullName evidence="4">Uncharacterized protein</fullName>
    </submittedName>
</protein>
<feature type="repeat" description="RCC1" evidence="2">
    <location>
        <begin position="214"/>
        <end position="273"/>
    </location>
</feature>
<feature type="repeat" description="RCC1" evidence="2">
    <location>
        <begin position="345"/>
        <end position="397"/>
    </location>
</feature>
<dbReference type="Pfam" id="PF00415">
    <property type="entry name" value="RCC1"/>
    <property type="match status" value="2"/>
</dbReference>
<dbReference type="PANTHER" id="PTHR22872:SF2">
    <property type="entry name" value="INHIBITOR OF BRUTON TYROSINE KINASE"/>
    <property type="match status" value="1"/>
</dbReference>
<name>A0A0H5RA45_9EUKA</name>
<proteinExistence type="predicted"/>
<feature type="region of interest" description="Disordered" evidence="3">
    <location>
        <begin position="43"/>
        <end position="73"/>
    </location>
</feature>
<dbReference type="PRINTS" id="PR00633">
    <property type="entry name" value="RCCNDNSATION"/>
</dbReference>
<dbReference type="PROSITE" id="PS50012">
    <property type="entry name" value="RCC1_3"/>
    <property type="match status" value="3"/>
</dbReference>
<organism evidence="4">
    <name type="scientific">Spongospora subterranea</name>
    <dbReference type="NCBI Taxonomy" id="70186"/>
    <lineage>
        <taxon>Eukaryota</taxon>
        <taxon>Sar</taxon>
        <taxon>Rhizaria</taxon>
        <taxon>Endomyxa</taxon>
        <taxon>Phytomyxea</taxon>
        <taxon>Plasmodiophorida</taxon>
        <taxon>Plasmodiophoridae</taxon>
        <taxon>Spongospora</taxon>
    </lineage>
</organism>
<dbReference type="SUPFAM" id="SSF50985">
    <property type="entry name" value="RCC1/BLIP-II"/>
    <property type="match status" value="2"/>
</dbReference>
<feature type="non-terminal residue" evidence="4">
    <location>
        <position position="1"/>
    </location>
</feature>
<reference evidence="4" key="1">
    <citation type="submission" date="2015-04" db="EMBL/GenBank/DDBJ databases">
        <title>The genome sequence of the plant pathogenic Rhizarian Plasmodiophora brassicae reveals insights in its biotrophic life cycle and the origin of chitin synthesis.</title>
        <authorList>
            <person name="Schwelm A."/>
            <person name="Fogelqvist J."/>
            <person name="Knaust A."/>
            <person name="Julke S."/>
            <person name="Lilja T."/>
            <person name="Dhandapani V."/>
            <person name="Bonilla-Rosso G."/>
            <person name="Karlsson M."/>
            <person name="Shevchenko A."/>
            <person name="Choi S.R."/>
            <person name="Kim H.G."/>
            <person name="Park J.Y."/>
            <person name="Lim Y.P."/>
            <person name="Ludwig-Muller J."/>
            <person name="Dixelius C."/>
        </authorList>
    </citation>
    <scope>NUCLEOTIDE SEQUENCE</scope>
    <source>
        <tissue evidence="4">Potato root galls</tissue>
    </source>
</reference>
<dbReference type="InterPro" id="IPR000408">
    <property type="entry name" value="Reg_chr_condens"/>
</dbReference>
<evidence type="ECO:0000256" key="1">
    <source>
        <dbReference type="ARBA" id="ARBA00022737"/>
    </source>
</evidence>
<dbReference type="Gene3D" id="2.130.10.30">
    <property type="entry name" value="Regulator of chromosome condensation 1/beta-lactamase-inhibitor protein II"/>
    <property type="match status" value="3"/>
</dbReference>
<dbReference type="EMBL" id="HACM01010578">
    <property type="protein sequence ID" value="CRZ11020.1"/>
    <property type="molecule type" value="Transcribed_RNA"/>
</dbReference>
<accession>A0A0H5RA45</accession>
<dbReference type="AlphaFoldDB" id="A0A0H5RA45"/>
<evidence type="ECO:0000313" key="4">
    <source>
        <dbReference type="EMBL" id="CRZ11020.1"/>
    </source>
</evidence>